<feature type="domain" description="4Fe-4S ferredoxin-type" evidence="6">
    <location>
        <begin position="317"/>
        <end position="346"/>
    </location>
</feature>
<dbReference type="SUPFAM" id="SSF46548">
    <property type="entry name" value="alpha-helical ferredoxin"/>
    <property type="match status" value="2"/>
</dbReference>
<keyword evidence="2" id="KW-0479">Metal-binding</keyword>
<comment type="caution">
    <text evidence="7">The sequence shown here is derived from an EMBL/GenBank/DDBJ whole genome shotgun (WGS) entry which is preliminary data.</text>
</comment>
<keyword evidence="4" id="KW-0408">Iron</keyword>
<dbReference type="InterPro" id="IPR017896">
    <property type="entry name" value="4Fe4S_Fe-S-bd"/>
</dbReference>
<dbReference type="PANTHER" id="PTHR43255">
    <property type="entry name" value="IRON-SULFUR-BINDING OXIDOREDUCTASE FADF-RELATED-RELATED"/>
    <property type="match status" value="1"/>
</dbReference>
<reference evidence="7" key="2">
    <citation type="journal article" date="2021" name="PeerJ">
        <title>Extensive microbial diversity within the chicken gut microbiome revealed by metagenomics and culture.</title>
        <authorList>
            <person name="Gilroy R."/>
            <person name="Ravi A."/>
            <person name="Getino M."/>
            <person name="Pursley I."/>
            <person name="Horton D.L."/>
            <person name="Alikhan N.F."/>
            <person name="Baker D."/>
            <person name="Gharbi K."/>
            <person name="Hall N."/>
            <person name="Watson M."/>
            <person name="Adriaenssens E.M."/>
            <person name="Foster-Nyarko E."/>
            <person name="Jarju S."/>
            <person name="Secka A."/>
            <person name="Antonio M."/>
            <person name="Oren A."/>
            <person name="Chaudhuri R.R."/>
            <person name="La Ragione R."/>
            <person name="Hildebrand F."/>
            <person name="Pallen M.J."/>
        </authorList>
    </citation>
    <scope>NUCLEOTIDE SEQUENCE</scope>
    <source>
        <strain evidence="7">ChiHcec3-6078</strain>
    </source>
</reference>
<dbReference type="GO" id="GO:0051539">
    <property type="term" value="F:4 iron, 4 sulfur cluster binding"/>
    <property type="evidence" value="ECO:0007669"/>
    <property type="project" value="UniProtKB-KW"/>
</dbReference>
<sequence length="616" mass="70225">MKEKTFWERYGLDLCLEEEKAFCASDCPFHMDITGFLSKIEKKRWGTAYADLRNAMAFPEIISALCDERCVKRCPRRKIDDPIKLKELETVVIAKGAERGRAKYNLPEKKERVAVIGAGIKGMACALRLCEKKYQVTVFEKSDRIGGHLNELLESDFVKENILKQFADEKVEIVLGKEIRDAGEIEEAYHAVYKSTDEKEGAAHKDIMRSCKEGIEDAKAIEFYLKTGKYSYTHENIETCLPEPNLEDIKREKAFLREGAPADGEAAVKEAKRCLRCTCDACKKSCDLLSYFGKPLLKSMEEIRATTEVKGVLGENMTVAAKLIALCDQCGRCVQACPENIDIKKVFFDAKRKLLQRNDVPWAFYYNFIRDMNRANSRYDITKIPDNSKSPARMFFPGCRLGAMGSRYVTMVYDYLKKTLGDVALAVRCCGMPAYAVGDTEKAETAVKDFENLWKTMGRPEVIFACPSCRDRLGSDVKGLKASYLYEYIEPVYYDDCREISVFDPCGGREQTELHDLIRRKLEKAGYELLPLKYERSEAKCCGFTSNMHEINRSFEKYVSREKKKELGGERLLVTYCANCKNILNRSGVKTVHYLDLFVGMEKDSTEVVDINSEEE</sequence>
<dbReference type="GO" id="GO:0016491">
    <property type="term" value="F:oxidoreductase activity"/>
    <property type="evidence" value="ECO:0007669"/>
    <property type="project" value="UniProtKB-KW"/>
</dbReference>
<evidence type="ECO:0000256" key="3">
    <source>
        <dbReference type="ARBA" id="ARBA00023002"/>
    </source>
</evidence>
<evidence type="ECO:0000256" key="2">
    <source>
        <dbReference type="ARBA" id="ARBA00022723"/>
    </source>
</evidence>
<accession>A0A9D1I1V9</accession>
<proteinExistence type="predicted"/>
<dbReference type="GO" id="GO:0005886">
    <property type="term" value="C:plasma membrane"/>
    <property type="evidence" value="ECO:0007669"/>
    <property type="project" value="TreeGrafter"/>
</dbReference>
<dbReference type="InterPro" id="IPR004017">
    <property type="entry name" value="Cys_rich_dom"/>
</dbReference>
<dbReference type="PANTHER" id="PTHR43255:SF1">
    <property type="entry name" value="IRON-SULFUR-BINDING OXIDOREDUCTASE FADF-RELATED"/>
    <property type="match status" value="1"/>
</dbReference>
<dbReference type="Gene3D" id="3.40.50.720">
    <property type="entry name" value="NAD(P)-binding Rossmann-like Domain"/>
    <property type="match status" value="1"/>
</dbReference>
<evidence type="ECO:0000256" key="1">
    <source>
        <dbReference type="ARBA" id="ARBA00022485"/>
    </source>
</evidence>
<name>A0A9D1I1V9_9FIRM</name>
<gene>
    <name evidence="7" type="ORF">IAC50_02755</name>
</gene>
<organism evidence="7 8">
    <name type="scientific">Candidatus Allocopromorpha excrementigallinarum</name>
    <dbReference type="NCBI Taxonomy" id="2840742"/>
    <lineage>
        <taxon>Bacteria</taxon>
        <taxon>Bacillati</taxon>
        <taxon>Bacillota</taxon>
        <taxon>Clostridia</taxon>
        <taxon>Eubacteriales</taxon>
        <taxon>Eubacteriaceae</taxon>
        <taxon>Eubacteriaceae incertae sedis</taxon>
        <taxon>Candidatus Allocopromorpha</taxon>
    </lineage>
</organism>
<feature type="non-terminal residue" evidence="7">
    <location>
        <position position="616"/>
    </location>
</feature>
<evidence type="ECO:0000256" key="5">
    <source>
        <dbReference type="ARBA" id="ARBA00023014"/>
    </source>
</evidence>
<dbReference type="InterPro" id="IPR009051">
    <property type="entry name" value="Helical_ferredxn"/>
</dbReference>
<dbReference type="Pfam" id="PF14691">
    <property type="entry name" value="Fer4_20"/>
    <property type="match status" value="1"/>
</dbReference>
<dbReference type="PROSITE" id="PS51379">
    <property type="entry name" value="4FE4S_FER_2"/>
    <property type="match status" value="1"/>
</dbReference>
<protein>
    <submittedName>
        <fullName evidence="7">NAD(P)-binding protein</fullName>
    </submittedName>
</protein>
<reference evidence="7" key="1">
    <citation type="submission" date="2020-10" db="EMBL/GenBank/DDBJ databases">
        <authorList>
            <person name="Gilroy R."/>
        </authorList>
    </citation>
    <scope>NUCLEOTIDE SEQUENCE</scope>
    <source>
        <strain evidence="7">ChiHcec3-6078</strain>
    </source>
</reference>
<dbReference type="EMBL" id="DVMP01000056">
    <property type="protein sequence ID" value="HIU25405.1"/>
    <property type="molecule type" value="Genomic_DNA"/>
</dbReference>
<keyword evidence="3" id="KW-0560">Oxidoreductase</keyword>
<keyword evidence="1" id="KW-0004">4Fe-4S</keyword>
<dbReference type="InterPro" id="IPR028261">
    <property type="entry name" value="DPD_II"/>
</dbReference>
<dbReference type="InterPro" id="IPR051460">
    <property type="entry name" value="HdrC_iron-sulfur_subunit"/>
</dbReference>
<dbReference type="Gene3D" id="1.10.1060.10">
    <property type="entry name" value="Alpha-helical ferredoxin"/>
    <property type="match status" value="2"/>
</dbReference>
<keyword evidence="5" id="KW-0411">Iron-sulfur</keyword>
<dbReference type="SUPFAM" id="SSF51905">
    <property type="entry name" value="FAD/NAD(P)-binding domain"/>
    <property type="match status" value="1"/>
</dbReference>
<dbReference type="InterPro" id="IPR036188">
    <property type="entry name" value="FAD/NAD-bd_sf"/>
</dbReference>
<dbReference type="PROSITE" id="PS00198">
    <property type="entry name" value="4FE4S_FER_1"/>
    <property type="match status" value="1"/>
</dbReference>
<dbReference type="PRINTS" id="PR00419">
    <property type="entry name" value="ADXRDTASE"/>
</dbReference>
<dbReference type="Pfam" id="PF13450">
    <property type="entry name" value="NAD_binding_8"/>
    <property type="match status" value="1"/>
</dbReference>
<evidence type="ECO:0000313" key="7">
    <source>
        <dbReference type="EMBL" id="HIU25405.1"/>
    </source>
</evidence>
<evidence type="ECO:0000256" key="4">
    <source>
        <dbReference type="ARBA" id="ARBA00023004"/>
    </source>
</evidence>
<dbReference type="GO" id="GO:0046872">
    <property type="term" value="F:metal ion binding"/>
    <property type="evidence" value="ECO:0007669"/>
    <property type="project" value="UniProtKB-KW"/>
</dbReference>
<dbReference type="Pfam" id="PF02754">
    <property type="entry name" value="CCG"/>
    <property type="match status" value="2"/>
</dbReference>
<evidence type="ECO:0000259" key="6">
    <source>
        <dbReference type="PROSITE" id="PS51379"/>
    </source>
</evidence>
<dbReference type="Pfam" id="PF13183">
    <property type="entry name" value="Fer4_8"/>
    <property type="match status" value="1"/>
</dbReference>
<dbReference type="AlphaFoldDB" id="A0A9D1I1V9"/>
<evidence type="ECO:0000313" key="8">
    <source>
        <dbReference type="Proteomes" id="UP000824090"/>
    </source>
</evidence>
<dbReference type="Proteomes" id="UP000824090">
    <property type="component" value="Unassembled WGS sequence"/>
</dbReference>
<dbReference type="InterPro" id="IPR017900">
    <property type="entry name" value="4Fe4S_Fe_S_CS"/>
</dbReference>